<feature type="region of interest" description="Disordered" evidence="1">
    <location>
        <begin position="197"/>
        <end position="231"/>
    </location>
</feature>
<evidence type="ECO:0000256" key="1">
    <source>
        <dbReference type="SAM" id="MobiDB-lite"/>
    </source>
</evidence>
<dbReference type="EMBL" id="HBEA01001223">
    <property type="protein sequence ID" value="CAD8251404.1"/>
    <property type="molecule type" value="Transcribed_RNA"/>
</dbReference>
<proteinExistence type="predicted"/>
<reference evidence="3" key="1">
    <citation type="submission" date="2021-01" db="EMBL/GenBank/DDBJ databases">
        <authorList>
            <person name="Corre E."/>
            <person name="Pelletier E."/>
            <person name="Niang G."/>
            <person name="Scheremetjew M."/>
            <person name="Finn R."/>
            <person name="Kale V."/>
            <person name="Holt S."/>
            <person name="Cochrane G."/>
            <person name="Meng A."/>
            <person name="Brown T."/>
            <person name="Cohen L."/>
        </authorList>
    </citation>
    <scope>NUCLEOTIDE SEQUENCE</scope>
    <source>
        <strain evidence="3">CCMP2078</strain>
    </source>
</reference>
<dbReference type="AlphaFoldDB" id="A0A6U0TDU9"/>
<protein>
    <submittedName>
        <fullName evidence="3">Uncharacterized protein</fullName>
    </submittedName>
</protein>
<dbReference type="EMBL" id="HBEA01001224">
    <property type="protein sequence ID" value="CAD8251405.1"/>
    <property type="molecule type" value="Transcribed_RNA"/>
</dbReference>
<evidence type="ECO:0000313" key="2">
    <source>
        <dbReference type="EMBL" id="CAD8251404.1"/>
    </source>
</evidence>
<sequence length="231" mass="25367">MALLFYECAKATDNLLRLALCGPCAAAGLRPTYPDDPWFSDPDGGTEMIFLVPRMELNYHPGDGEPPKLDLAWMEKHVTARGGSIRATIPGVLPQFWCARWNIIRKVSKESGKSLLLLQHHEKGPRMEKPDALGCAPLTQAQANSTGQLVLKVLPGHENAISDMMDALTDFKGRPISVVRESQPIREHAGENIEVDAVASTRNNRREELPEATAEAVAPPTAEQIELDNRA</sequence>
<name>A0A6U0TDU9_9STRA</name>
<accession>A0A6U0TDU9</accession>
<organism evidence="3">
    <name type="scientific">Pinguiococcus pyrenoidosus</name>
    <dbReference type="NCBI Taxonomy" id="172671"/>
    <lineage>
        <taxon>Eukaryota</taxon>
        <taxon>Sar</taxon>
        <taxon>Stramenopiles</taxon>
        <taxon>Ochrophyta</taxon>
        <taxon>Pinguiophyceae</taxon>
        <taxon>Pinguiochrysidales</taxon>
        <taxon>Pinguiochrysidaceae</taxon>
        <taxon>Pinguiococcus</taxon>
    </lineage>
</organism>
<feature type="compositionally biased region" description="Low complexity" evidence="1">
    <location>
        <begin position="211"/>
        <end position="223"/>
    </location>
</feature>
<evidence type="ECO:0000313" key="3">
    <source>
        <dbReference type="EMBL" id="CAD8251405.1"/>
    </source>
</evidence>
<gene>
    <name evidence="2" type="ORF">PPYR1160_LOCUS895</name>
    <name evidence="3" type="ORF">PPYR1160_LOCUS896</name>
</gene>